<sequence length="313" mass="35857">MSLTSMLQNNLLKDRRLQFIRTHQEAFDVEPTFPLPLFEEVILEIEGSCFVESSCQIEGGRLLAGRHEVCKYPGKSWPESLTHAFKLLDKIENQLGVRINRNSFEQFAAAHIGSRKITNNTIGIHLGSKLEDSSAVFYVYIDDKEDPEELARTAIALDGGQYSDELTQVLIRDTWAISFTLFLDGRSRVELCPIAPAQLGAMGHRGNYLTPYIQKHFSQKVNSIFRGSYLLMTRFSKDYAMPVLWFYFTNIKDIPKYFLFNSLGDKVYDFCQNQSCITGTGVAVAERELEKTRLENFCFYYDQRDGCQPRPGF</sequence>
<organism evidence="1 2">
    <name type="scientific">Nostoc paludosum FACHB-159</name>
    <dbReference type="NCBI Taxonomy" id="2692908"/>
    <lineage>
        <taxon>Bacteria</taxon>
        <taxon>Bacillati</taxon>
        <taxon>Cyanobacteriota</taxon>
        <taxon>Cyanophyceae</taxon>
        <taxon>Nostocales</taxon>
        <taxon>Nostocaceae</taxon>
        <taxon>Nostoc</taxon>
    </lineage>
</organism>
<dbReference type="CDD" id="cd14243">
    <property type="entry name" value="PT-AcyF_like"/>
    <property type="match status" value="1"/>
</dbReference>
<protein>
    <submittedName>
        <fullName evidence="1">LynF/TruF/PatF family peptide O-prenyltransferase</fullName>
    </submittedName>
</protein>
<name>A0ABR8K3E3_9NOSO</name>
<accession>A0ABR8K3E3</accession>
<dbReference type="NCBIfam" id="TIGR04445">
    <property type="entry name" value="preny_LynF_TruF"/>
    <property type="match status" value="1"/>
</dbReference>
<dbReference type="InterPro" id="IPR031037">
    <property type="entry name" value="Preny_LynF_TruF"/>
</dbReference>
<evidence type="ECO:0000313" key="2">
    <source>
        <dbReference type="Proteomes" id="UP000637383"/>
    </source>
</evidence>
<dbReference type="EMBL" id="JACJTU010000003">
    <property type="protein sequence ID" value="MBD2733299.1"/>
    <property type="molecule type" value="Genomic_DNA"/>
</dbReference>
<comment type="caution">
    <text evidence="1">The sequence shown here is derived from an EMBL/GenBank/DDBJ whole genome shotgun (WGS) entry which is preliminary data.</text>
</comment>
<proteinExistence type="predicted"/>
<dbReference type="Proteomes" id="UP000637383">
    <property type="component" value="Unassembled WGS sequence"/>
</dbReference>
<dbReference type="Pfam" id="PF19156">
    <property type="entry name" value="DUF5838"/>
    <property type="match status" value="1"/>
</dbReference>
<evidence type="ECO:0000313" key="1">
    <source>
        <dbReference type="EMBL" id="MBD2733299.1"/>
    </source>
</evidence>
<reference evidence="1 2" key="1">
    <citation type="journal article" date="2020" name="ISME J.">
        <title>Comparative genomics reveals insights into cyanobacterial evolution and habitat adaptation.</title>
        <authorList>
            <person name="Chen M.Y."/>
            <person name="Teng W.K."/>
            <person name="Zhao L."/>
            <person name="Hu C.X."/>
            <person name="Zhou Y.K."/>
            <person name="Han B.P."/>
            <person name="Song L.R."/>
            <person name="Shu W.S."/>
        </authorList>
    </citation>
    <scope>NUCLEOTIDE SEQUENCE [LARGE SCALE GENOMIC DNA]</scope>
    <source>
        <strain evidence="1 2">FACHB-159</strain>
    </source>
</reference>
<gene>
    <name evidence="1" type="ORF">H6H03_05135</name>
</gene>
<keyword evidence="2" id="KW-1185">Reference proteome</keyword>